<accession>A0A371DBN9</accession>
<dbReference type="AlphaFoldDB" id="A0A371DBN9"/>
<evidence type="ECO:0000313" key="2">
    <source>
        <dbReference type="Proteomes" id="UP000256964"/>
    </source>
</evidence>
<reference evidence="1 2" key="1">
    <citation type="journal article" date="2018" name="Biotechnol. Biofuels">
        <title>Integrative visual omics of the white-rot fungus Polyporus brumalis exposes the biotechnological potential of its oxidative enzymes for delignifying raw plant biomass.</title>
        <authorList>
            <person name="Miyauchi S."/>
            <person name="Rancon A."/>
            <person name="Drula E."/>
            <person name="Hage H."/>
            <person name="Chaduli D."/>
            <person name="Favel A."/>
            <person name="Grisel S."/>
            <person name="Henrissat B."/>
            <person name="Herpoel-Gimbert I."/>
            <person name="Ruiz-Duenas F.J."/>
            <person name="Chevret D."/>
            <person name="Hainaut M."/>
            <person name="Lin J."/>
            <person name="Wang M."/>
            <person name="Pangilinan J."/>
            <person name="Lipzen A."/>
            <person name="Lesage-Meessen L."/>
            <person name="Navarro D."/>
            <person name="Riley R."/>
            <person name="Grigoriev I.V."/>
            <person name="Zhou S."/>
            <person name="Raouche S."/>
            <person name="Rosso M.N."/>
        </authorList>
    </citation>
    <scope>NUCLEOTIDE SEQUENCE [LARGE SCALE GENOMIC DNA]</scope>
    <source>
        <strain evidence="1 2">BRFM 1820</strain>
    </source>
</reference>
<dbReference type="Proteomes" id="UP000256964">
    <property type="component" value="Unassembled WGS sequence"/>
</dbReference>
<keyword evidence="2" id="KW-1185">Reference proteome</keyword>
<dbReference type="EMBL" id="KZ857402">
    <property type="protein sequence ID" value="RDX49930.1"/>
    <property type="molecule type" value="Genomic_DNA"/>
</dbReference>
<sequence length="103" mass="11477">MPSSTSATPFTLFTGSVGVCLSEQSSTRNLAGGAKARSVLIDTWTYERSRCSVKRTRFPRTFNQATHMCHATTSHGSDPSDNFAALARHDDADYNLRNRFHHR</sequence>
<protein>
    <submittedName>
        <fullName evidence="1">Uncharacterized protein</fullName>
    </submittedName>
</protein>
<evidence type="ECO:0000313" key="1">
    <source>
        <dbReference type="EMBL" id="RDX49930.1"/>
    </source>
</evidence>
<name>A0A371DBN9_9APHY</name>
<organism evidence="1 2">
    <name type="scientific">Lentinus brumalis</name>
    <dbReference type="NCBI Taxonomy" id="2498619"/>
    <lineage>
        <taxon>Eukaryota</taxon>
        <taxon>Fungi</taxon>
        <taxon>Dikarya</taxon>
        <taxon>Basidiomycota</taxon>
        <taxon>Agaricomycotina</taxon>
        <taxon>Agaricomycetes</taxon>
        <taxon>Polyporales</taxon>
        <taxon>Polyporaceae</taxon>
        <taxon>Lentinus</taxon>
    </lineage>
</organism>
<proteinExistence type="predicted"/>
<gene>
    <name evidence="1" type="ORF">OH76DRAFT_497762</name>
</gene>